<protein>
    <submittedName>
        <fullName evidence="1">Uncharacterized protein</fullName>
    </submittedName>
</protein>
<sequence>EQIVLDKCVETALAKMSKVHDLLGRLEQYVGSRNKDCRAKRALDNLEAKLKDVESGAAVFSPRSVERAQLKKAKHEEKLVQIQKWLQWRARLARVCLPKLFEEIFWLTTHFLPDALLNVRSQLALAGMQGTLEEWEADFLDLITFDHGTSAGGQRALAEQRKRQKVSHNDSAMTACVPHRPPTAAAVPPAAQRMDALSEEFNSCECTESKEMVLRKLGEPMLLAYLDITVPCTDIIESARTSTSSSAGIKALAKISLGHSESGVHKVLDEQDCKLAVPLQFVDLPTQKKVPYIRMTDWIFFLASTGRLHYLVGTSDVMKRRELCLEFWRRLKQSRPDHPVYSSGKRAGREDTDRLRNTIPLLHHGDEGRTYRKSPLMVLSTHGVLGRGCSQAADQNKDNYTAQEDPMRLNFLGSTLTTHYIFAALPHFLYKKCPGALDTMLELYAKDMESLATNGLLLPDGDSVQRIYFQTVAVKGDLPYLGKAGHFSRTYSMCPKQSESKKAGSGICYRCWGGVEGGQETWPWEEFALQARWRQTDGVEPAGFDRAGPLLHIPHDKAMWLYRLDCWHTFHLGCGKSFIASAIVTLLESMEEQGTVDQRLALLSEDYRCFCKRTRRYAFITQISRDLLAWQNSNDMPAGAWHEGFLTTRLFEWLEDYMGRLHKDDTHPALSEVVPRMLVFYILLFQRL</sequence>
<proteinExistence type="predicted"/>
<evidence type="ECO:0000313" key="2">
    <source>
        <dbReference type="Proteomes" id="UP000649617"/>
    </source>
</evidence>
<accession>A0A812K462</accession>
<evidence type="ECO:0000313" key="1">
    <source>
        <dbReference type="EMBL" id="CAE7222029.1"/>
    </source>
</evidence>
<comment type="caution">
    <text evidence="1">The sequence shown here is derived from an EMBL/GenBank/DDBJ whole genome shotgun (WGS) entry which is preliminary data.</text>
</comment>
<dbReference type="EMBL" id="CAJNIZ010003392">
    <property type="protein sequence ID" value="CAE7222029.1"/>
    <property type="molecule type" value="Genomic_DNA"/>
</dbReference>
<dbReference type="Proteomes" id="UP000649617">
    <property type="component" value="Unassembled WGS sequence"/>
</dbReference>
<name>A0A812K462_SYMPI</name>
<reference evidence="1" key="1">
    <citation type="submission" date="2021-02" db="EMBL/GenBank/DDBJ databases">
        <authorList>
            <person name="Dougan E. K."/>
            <person name="Rhodes N."/>
            <person name="Thang M."/>
            <person name="Chan C."/>
        </authorList>
    </citation>
    <scope>NUCLEOTIDE SEQUENCE</scope>
</reference>
<gene>
    <name evidence="1" type="ORF">SPIL2461_LOCUS2968</name>
</gene>
<dbReference type="AlphaFoldDB" id="A0A812K462"/>
<keyword evidence="2" id="KW-1185">Reference proteome</keyword>
<organism evidence="1 2">
    <name type="scientific">Symbiodinium pilosum</name>
    <name type="common">Dinoflagellate</name>
    <dbReference type="NCBI Taxonomy" id="2952"/>
    <lineage>
        <taxon>Eukaryota</taxon>
        <taxon>Sar</taxon>
        <taxon>Alveolata</taxon>
        <taxon>Dinophyceae</taxon>
        <taxon>Suessiales</taxon>
        <taxon>Symbiodiniaceae</taxon>
        <taxon>Symbiodinium</taxon>
    </lineage>
</organism>
<feature type="non-terminal residue" evidence="1">
    <location>
        <position position="1"/>
    </location>
</feature>